<dbReference type="InterPro" id="IPR043129">
    <property type="entry name" value="ATPase_NBD"/>
</dbReference>
<accession>A0AAV7YD29</accession>
<dbReference type="Proteomes" id="UP001146793">
    <property type="component" value="Unassembled WGS sequence"/>
</dbReference>
<dbReference type="InterPro" id="IPR004000">
    <property type="entry name" value="Actin"/>
</dbReference>
<sequence>MYLSNISVLSQIGLGGKTGLIIDCGYDCTFLVPVYEYHIIRNKKAIKKIDVGGRDLTDYLIKMLNKRGNNFTTSFADRQIVRDIKESLGYVALDFDKEMITTKKSSSIEELRTSYWTSCRSGQRKIQMLRASLPTIPH</sequence>
<comment type="caution">
    <text evidence="1">The sequence shown here is derived from an EMBL/GenBank/DDBJ whole genome shotgun (WGS) entry which is preliminary data.</text>
</comment>
<dbReference type="PANTHER" id="PTHR11937">
    <property type="entry name" value="ACTIN"/>
    <property type="match status" value="1"/>
</dbReference>
<evidence type="ECO:0000313" key="1">
    <source>
        <dbReference type="EMBL" id="KAJ3426845.1"/>
    </source>
</evidence>
<dbReference type="SUPFAM" id="SSF53067">
    <property type="entry name" value="Actin-like ATPase domain"/>
    <property type="match status" value="1"/>
</dbReference>
<reference evidence="1" key="1">
    <citation type="submission" date="2022-08" db="EMBL/GenBank/DDBJ databases">
        <title>Novel sulphate-reducing endosymbionts in the free-living metamonad Anaeramoeba.</title>
        <authorList>
            <person name="Jerlstrom-Hultqvist J."/>
            <person name="Cepicka I."/>
            <person name="Gallot-Lavallee L."/>
            <person name="Salas-Leiva D."/>
            <person name="Curtis B.A."/>
            <person name="Zahonova K."/>
            <person name="Pipaliya S."/>
            <person name="Dacks J."/>
            <person name="Roger A.J."/>
        </authorList>
    </citation>
    <scope>NUCLEOTIDE SEQUENCE</scope>
    <source>
        <strain evidence="1">Busselton2</strain>
    </source>
</reference>
<dbReference type="AlphaFoldDB" id="A0AAV7YD29"/>
<protein>
    <submittedName>
        <fullName evidence="1">Actin-2</fullName>
    </submittedName>
</protein>
<gene>
    <name evidence="1" type="ORF">M0812_26415</name>
</gene>
<dbReference type="Gene3D" id="3.90.640.10">
    <property type="entry name" value="Actin, Chain A, domain 4"/>
    <property type="match status" value="1"/>
</dbReference>
<evidence type="ECO:0000313" key="2">
    <source>
        <dbReference type="Proteomes" id="UP001146793"/>
    </source>
</evidence>
<dbReference type="Gene3D" id="3.30.420.40">
    <property type="match status" value="1"/>
</dbReference>
<dbReference type="EMBL" id="JANTQA010000063">
    <property type="protein sequence ID" value="KAJ3426845.1"/>
    <property type="molecule type" value="Genomic_DNA"/>
</dbReference>
<name>A0AAV7YD29_9EUKA</name>
<dbReference type="Pfam" id="PF00022">
    <property type="entry name" value="Actin"/>
    <property type="match status" value="1"/>
</dbReference>
<organism evidence="1 2">
    <name type="scientific">Anaeramoeba flamelloides</name>
    <dbReference type="NCBI Taxonomy" id="1746091"/>
    <lineage>
        <taxon>Eukaryota</taxon>
        <taxon>Metamonada</taxon>
        <taxon>Anaeramoebidae</taxon>
        <taxon>Anaeramoeba</taxon>
    </lineage>
</organism>
<proteinExistence type="predicted"/>